<accession>A0A9Q9EPW8</accession>
<keyword evidence="2" id="KW-1185">Reference proteome</keyword>
<organism evidence="1 2">
    <name type="scientific">Septoria linicola</name>
    <dbReference type="NCBI Taxonomy" id="215465"/>
    <lineage>
        <taxon>Eukaryota</taxon>
        <taxon>Fungi</taxon>
        <taxon>Dikarya</taxon>
        <taxon>Ascomycota</taxon>
        <taxon>Pezizomycotina</taxon>
        <taxon>Dothideomycetes</taxon>
        <taxon>Dothideomycetidae</taxon>
        <taxon>Mycosphaerellales</taxon>
        <taxon>Mycosphaerellaceae</taxon>
        <taxon>Septoria</taxon>
    </lineage>
</organism>
<dbReference type="Proteomes" id="UP001056384">
    <property type="component" value="Chromosome 11"/>
</dbReference>
<dbReference type="OrthoDB" id="3629740at2759"/>
<dbReference type="EMBL" id="CP099428">
    <property type="protein sequence ID" value="USW58515.1"/>
    <property type="molecule type" value="Genomic_DNA"/>
</dbReference>
<sequence>MDQAAQVALESDLAKWQSIRIPHPMYSTAMLFDSSLVTITVRGTGPAKQSPKTFTLPRAVICAMSEYLSTAFVRKDDRKEPLETELDDV</sequence>
<evidence type="ECO:0000313" key="2">
    <source>
        <dbReference type="Proteomes" id="UP001056384"/>
    </source>
</evidence>
<reference evidence="1" key="1">
    <citation type="submission" date="2022-06" db="EMBL/GenBank/DDBJ databases">
        <title>Complete genome sequences of two strains of the flax pathogen Septoria linicola.</title>
        <authorList>
            <person name="Lapalu N."/>
            <person name="Simon A."/>
            <person name="Demenou B."/>
            <person name="Paumier D."/>
            <person name="Guillot M.-P."/>
            <person name="Gout L."/>
            <person name="Valade R."/>
        </authorList>
    </citation>
    <scope>NUCLEOTIDE SEQUENCE</scope>
    <source>
        <strain evidence="1">SE15195</strain>
    </source>
</reference>
<dbReference type="AlphaFoldDB" id="A0A9Q9EPW8"/>
<evidence type="ECO:0000313" key="1">
    <source>
        <dbReference type="EMBL" id="USW58515.1"/>
    </source>
</evidence>
<proteinExistence type="predicted"/>
<gene>
    <name evidence="1" type="ORF">Slin15195_G118340</name>
</gene>
<protein>
    <submittedName>
        <fullName evidence="1">Uncharacterized protein</fullName>
    </submittedName>
</protein>
<name>A0A9Q9EPW8_9PEZI</name>